<dbReference type="InterPro" id="IPR050240">
    <property type="entry name" value="DNA_pol_type-B"/>
</dbReference>
<organism evidence="2">
    <name type="scientific">Barrevirus sp</name>
    <dbReference type="NCBI Taxonomy" id="2487763"/>
    <lineage>
        <taxon>Viruses</taxon>
        <taxon>Varidnaviria</taxon>
        <taxon>Bamfordvirae</taxon>
        <taxon>Nucleocytoviricota</taxon>
        <taxon>Megaviricetes</taxon>
        <taxon>Imitervirales</taxon>
        <taxon>Mimiviridae</taxon>
        <taxon>Klosneuvirinae</taxon>
    </lineage>
</organism>
<protein>
    <submittedName>
        <fullName evidence="2">DNA polymerase family B elongation subunit</fullName>
    </submittedName>
</protein>
<accession>A0A3G4ZRN0</accession>
<evidence type="ECO:0000313" key="2">
    <source>
        <dbReference type="EMBL" id="AYV76984.1"/>
    </source>
</evidence>
<dbReference type="InterPro" id="IPR006133">
    <property type="entry name" value="DNA-dir_DNA_pol_B_exonuc"/>
</dbReference>
<dbReference type="InterPro" id="IPR012337">
    <property type="entry name" value="RNaseH-like_sf"/>
</dbReference>
<dbReference type="Gene3D" id="3.30.420.10">
    <property type="entry name" value="Ribonuclease H-like superfamily/Ribonuclease H"/>
    <property type="match status" value="1"/>
</dbReference>
<dbReference type="EMBL" id="MK072003">
    <property type="protein sequence ID" value="AYV76984.1"/>
    <property type="molecule type" value="Genomic_DNA"/>
</dbReference>
<name>A0A3G4ZRN0_9VIRU</name>
<dbReference type="PANTHER" id="PTHR10322:SF23">
    <property type="entry name" value="DNA POLYMERASE DELTA CATALYTIC SUBUNIT"/>
    <property type="match status" value="1"/>
</dbReference>
<dbReference type="SUPFAM" id="SSF53098">
    <property type="entry name" value="Ribonuclease H-like"/>
    <property type="match status" value="1"/>
</dbReference>
<dbReference type="GO" id="GO:0006261">
    <property type="term" value="P:DNA-templated DNA replication"/>
    <property type="evidence" value="ECO:0007669"/>
    <property type="project" value="TreeGrafter"/>
</dbReference>
<reference evidence="2" key="1">
    <citation type="submission" date="2018-10" db="EMBL/GenBank/DDBJ databases">
        <title>Hidden diversity of soil giant viruses.</title>
        <authorList>
            <person name="Schulz F."/>
            <person name="Alteio L."/>
            <person name="Goudeau D."/>
            <person name="Ryan E.M."/>
            <person name="Malmstrom R.R."/>
            <person name="Blanchard J."/>
            <person name="Woyke T."/>
        </authorList>
    </citation>
    <scope>NUCLEOTIDE SEQUENCE</scope>
    <source>
        <strain evidence="2">BAV1</strain>
    </source>
</reference>
<dbReference type="GO" id="GO:0003676">
    <property type="term" value="F:nucleic acid binding"/>
    <property type="evidence" value="ECO:0007669"/>
    <property type="project" value="InterPro"/>
</dbReference>
<dbReference type="InterPro" id="IPR036397">
    <property type="entry name" value="RNaseH_sf"/>
</dbReference>
<evidence type="ECO:0000259" key="1">
    <source>
        <dbReference type="Pfam" id="PF03104"/>
    </source>
</evidence>
<proteinExistence type="predicted"/>
<sequence length="272" mass="31598">MQATEEDDNNLKKSQELANYKNMLISDTDIIASIHVECLTRPNSFPNPDHEDDKVSLIATTFHTKKEGVQTCIFKSVIKYDANIVGSPIFKMDNDITIESHDSEKDVIWSWIRLLEKLGTKLVIGWYIFNLDLLYLEKRAAKLGIGYFYETRIGNIADRVKEDKFTPRKCYLVDKVNKINKLDLMRYIEVKLHMFGPFATVAKQLGLNVPILESDKDKSFNVPVLKNDIDKYTIDCCLTYLEMFYKIKVIDGLNELYKLTEQHFDLFKSRSK</sequence>
<dbReference type="GO" id="GO:0003887">
    <property type="term" value="F:DNA-directed DNA polymerase activity"/>
    <property type="evidence" value="ECO:0007669"/>
    <property type="project" value="TreeGrafter"/>
</dbReference>
<dbReference type="Pfam" id="PF03104">
    <property type="entry name" value="DNA_pol_B_exo1"/>
    <property type="match status" value="1"/>
</dbReference>
<feature type="domain" description="DNA-directed DNA polymerase family B exonuclease" evidence="1">
    <location>
        <begin position="30"/>
        <end position="192"/>
    </location>
</feature>
<dbReference type="PANTHER" id="PTHR10322">
    <property type="entry name" value="DNA POLYMERASE CATALYTIC SUBUNIT"/>
    <property type="match status" value="1"/>
</dbReference>
<gene>
    <name evidence="2" type="ORF">Barrevirus6_22</name>
</gene>